<comment type="caution">
    <text evidence="1">The sequence shown here is derived from an EMBL/GenBank/DDBJ whole genome shotgun (WGS) entry which is preliminary data.</text>
</comment>
<organism evidence="1 2">
    <name type="scientific">Zingiber officinale</name>
    <name type="common">Ginger</name>
    <name type="synonym">Amomum zingiber</name>
    <dbReference type="NCBI Taxonomy" id="94328"/>
    <lineage>
        <taxon>Eukaryota</taxon>
        <taxon>Viridiplantae</taxon>
        <taxon>Streptophyta</taxon>
        <taxon>Embryophyta</taxon>
        <taxon>Tracheophyta</taxon>
        <taxon>Spermatophyta</taxon>
        <taxon>Magnoliopsida</taxon>
        <taxon>Liliopsida</taxon>
        <taxon>Zingiberales</taxon>
        <taxon>Zingiberaceae</taxon>
        <taxon>Zingiber</taxon>
    </lineage>
</organism>
<name>A0A8J5FTW7_ZINOF</name>
<evidence type="ECO:0000313" key="2">
    <source>
        <dbReference type="Proteomes" id="UP000734854"/>
    </source>
</evidence>
<accession>A0A8J5FTW7</accession>
<dbReference type="AlphaFoldDB" id="A0A8J5FTW7"/>
<gene>
    <name evidence="1" type="ORF">ZIOFF_043736</name>
</gene>
<reference evidence="1 2" key="1">
    <citation type="submission" date="2020-08" db="EMBL/GenBank/DDBJ databases">
        <title>Plant Genome Project.</title>
        <authorList>
            <person name="Zhang R.-G."/>
        </authorList>
    </citation>
    <scope>NUCLEOTIDE SEQUENCE [LARGE SCALE GENOMIC DNA]</scope>
    <source>
        <tissue evidence="1">Rhizome</tissue>
    </source>
</reference>
<keyword evidence="2" id="KW-1185">Reference proteome</keyword>
<protein>
    <submittedName>
        <fullName evidence="1">Uncharacterized protein</fullName>
    </submittedName>
</protein>
<evidence type="ECO:0000313" key="1">
    <source>
        <dbReference type="EMBL" id="KAG6495905.1"/>
    </source>
</evidence>
<dbReference type="Proteomes" id="UP000734854">
    <property type="component" value="Unassembled WGS sequence"/>
</dbReference>
<sequence>MNAPFDIEDLTIKVLHGLDDDYKELAHAIQARDIAISLRNSMRSSSIMKLILILIGIHKSLFRQLLTLFLDLLPLYADNLIHLLWFIHPKVLVPLVHGPLDHSFLKHCVSMPLGDSHAVDSSPICSFNPCPVPSVVHHLVLAESPPVEPLLAEPSPAVPATAIAPHAPAPLVQPAPSTNTHPMVTHSKNNVFKPHPRFGLTVITDTAPSELKTHTVAFKDPCWRNNVDALQGFIK</sequence>
<proteinExistence type="predicted"/>
<dbReference type="EMBL" id="JACMSC010000012">
    <property type="protein sequence ID" value="KAG6495905.1"/>
    <property type="molecule type" value="Genomic_DNA"/>
</dbReference>